<name>A0AAV1GM94_XYRNO</name>
<dbReference type="AlphaFoldDB" id="A0AAV1GM94"/>
<protein>
    <submittedName>
        <fullName evidence="2">Uncharacterized protein</fullName>
    </submittedName>
</protein>
<feature type="coiled-coil region" evidence="1">
    <location>
        <begin position="7"/>
        <end position="34"/>
    </location>
</feature>
<evidence type="ECO:0000256" key="1">
    <source>
        <dbReference type="SAM" id="Coils"/>
    </source>
</evidence>
<keyword evidence="3" id="KW-1185">Reference proteome</keyword>
<proteinExistence type="predicted"/>
<evidence type="ECO:0000313" key="2">
    <source>
        <dbReference type="EMBL" id="CAJ1074320.1"/>
    </source>
</evidence>
<keyword evidence="1" id="KW-0175">Coiled coil</keyword>
<accession>A0AAV1GM94</accession>
<evidence type="ECO:0000313" key="3">
    <source>
        <dbReference type="Proteomes" id="UP001178508"/>
    </source>
</evidence>
<dbReference type="Proteomes" id="UP001178508">
    <property type="component" value="Chromosome 15"/>
</dbReference>
<reference evidence="2" key="1">
    <citation type="submission" date="2023-08" db="EMBL/GenBank/DDBJ databases">
        <authorList>
            <person name="Alioto T."/>
            <person name="Alioto T."/>
            <person name="Gomez Garrido J."/>
        </authorList>
    </citation>
    <scope>NUCLEOTIDE SEQUENCE</scope>
</reference>
<organism evidence="2 3">
    <name type="scientific">Xyrichtys novacula</name>
    <name type="common">Pearly razorfish</name>
    <name type="synonym">Hemipteronotus novacula</name>
    <dbReference type="NCBI Taxonomy" id="13765"/>
    <lineage>
        <taxon>Eukaryota</taxon>
        <taxon>Metazoa</taxon>
        <taxon>Chordata</taxon>
        <taxon>Craniata</taxon>
        <taxon>Vertebrata</taxon>
        <taxon>Euteleostomi</taxon>
        <taxon>Actinopterygii</taxon>
        <taxon>Neopterygii</taxon>
        <taxon>Teleostei</taxon>
        <taxon>Neoteleostei</taxon>
        <taxon>Acanthomorphata</taxon>
        <taxon>Eupercaria</taxon>
        <taxon>Labriformes</taxon>
        <taxon>Labridae</taxon>
        <taxon>Xyrichtys</taxon>
    </lineage>
</organism>
<gene>
    <name evidence="2" type="ORF">XNOV1_A040872</name>
</gene>
<sequence length="71" mass="7975">MNLVQEVKALHTENAEKDKQIAHLERRVMDLEQSSRMNDVIITGLHIKPGSYAHAVSMENGEPIDLDVNGH</sequence>
<dbReference type="EMBL" id="OY660878">
    <property type="protein sequence ID" value="CAJ1074320.1"/>
    <property type="molecule type" value="Genomic_DNA"/>
</dbReference>